<evidence type="ECO:0000313" key="4">
    <source>
        <dbReference type="Proteomes" id="UP001195903"/>
    </source>
</evidence>
<sequence length="120" mass="13002">MSAVAKPDAAAVLYKAFINACHALELSNTEASHIIGVNPSTLSRNAAQGFKPESKQGELQLQLVRVYRSLYAIAGGQQDFMRHWLNSPNHALGGAPRELLRSVVGLVSVNQYLDAMRGKV</sequence>
<feature type="domain" description="Antitoxin Xre/MbcA/ParS-like toxin-binding" evidence="1">
    <location>
        <begin position="69"/>
        <end position="118"/>
    </location>
</feature>
<keyword evidence="4" id="KW-1185">Reference proteome</keyword>
<proteinExistence type="predicted"/>
<evidence type="ECO:0000259" key="2">
    <source>
        <dbReference type="Pfam" id="PF20432"/>
    </source>
</evidence>
<dbReference type="Proteomes" id="UP001195903">
    <property type="component" value="Unassembled WGS sequence"/>
</dbReference>
<evidence type="ECO:0000259" key="1">
    <source>
        <dbReference type="Pfam" id="PF09722"/>
    </source>
</evidence>
<organism evidence="3 4">
    <name type="scientific">Shewanella jiangmenensis</name>
    <dbReference type="NCBI Taxonomy" id="2837387"/>
    <lineage>
        <taxon>Bacteria</taxon>
        <taxon>Pseudomonadati</taxon>
        <taxon>Pseudomonadota</taxon>
        <taxon>Gammaproteobacteria</taxon>
        <taxon>Alteromonadales</taxon>
        <taxon>Shewanellaceae</taxon>
        <taxon>Shewanella</taxon>
    </lineage>
</organism>
<gene>
    <name evidence="3" type="ORF">KJI95_04260</name>
</gene>
<reference evidence="3 4" key="1">
    <citation type="submission" date="2021-05" db="EMBL/GenBank/DDBJ databases">
        <title>Shewanella sp. JM162201.</title>
        <authorList>
            <person name="Xu S."/>
            <person name="Li A."/>
        </authorList>
    </citation>
    <scope>NUCLEOTIDE SEQUENCE [LARGE SCALE GENOMIC DNA]</scope>
    <source>
        <strain evidence="3 4">JM162201</strain>
    </source>
</reference>
<dbReference type="Pfam" id="PF20432">
    <property type="entry name" value="Xre-like-HTH"/>
    <property type="match status" value="1"/>
</dbReference>
<dbReference type="InterPro" id="IPR024467">
    <property type="entry name" value="Xre/MbcA/ParS-like_toxin-bd"/>
</dbReference>
<dbReference type="RefSeq" id="WP_214505900.1">
    <property type="nucleotide sequence ID" value="NZ_JAHEPS010000001.1"/>
</dbReference>
<accession>A0ABS5UZV9</accession>
<evidence type="ECO:0000313" key="3">
    <source>
        <dbReference type="EMBL" id="MBT1443739.1"/>
    </source>
</evidence>
<dbReference type="InterPro" id="IPR046847">
    <property type="entry name" value="Xre-like_HTH"/>
</dbReference>
<dbReference type="EMBL" id="JAHEPS010000001">
    <property type="protein sequence ID" value="MBT1443739.1"/>
    <property type="molecule type" value="Genomic_DNA"/>
</dbReference>
<dbReference type="Pfam" id="PF09722">
    <property type="entry name" value="Xre_MbcA_ParS_C"/>
    <property type="match status" value="1"/>
</dbReference>
<name>A0ABS5UZV9_9GAMM</name>
<feature type="domain" description="Antitoxin Xre-like helix-turn-helix" evidence="2">
    <location>
        <begin position="5"/>
        <end position="65"/>
    </location>
</feature>
<protein>
    <submittedName>
        <fullName evidence="3">DUF2384 domain-containing protein</fullName>
    </submittedName>
</protein>
<comment type="caution">
    <text evidence="3">The sequence shown here is derived from an EMBL/GenBank/DDBJ whole genome shotgun (WGS) entry which is preliminary data.</text>
</comment>